<organism evidence="1 2">
    <name type="scientific">Thalassobacillus hwangdonensis</name>
    <dbReference type="NCBI Taxonomy" id="546108"/>
    <lineage>
        <taxon>Bacteria</taxon>
        <taxon>Bacillati</taxon>
        <taxon>Bacillota</taxon>
        <taxon>Bacilli</taxon>
        <taxon>Bacillales</taxon>
        <taxon>Bacillaceae</taxon>
        <taxon>Thalassobacillus</taxon>
    </lineage>
</organism>
<keyword evidence="2" id="KW-1185">Reference proteome</keyword>
<dbReference type="Pfam" id="PF10732">
    <property type="entry name" value="DUF2524"/>
    <property type="match status" value="1"/>
</dbReference>
<gene>
    <name evidence="1" type="ORF">ACFQ2J_15375</name>
</gene>
<proteinExistence type="predicted"/>
<dbReference type="InterPro" id="IPR019668">
    <property type="entry name" value="Uncharacterised_YtzC"/>
</dbReference>
<name>A0ABW3L4Y6_9BACI</name>
<accession>A0ABW3L4Y6</accession>
<protein>
    <submittedName>
        <fullName evidence="1">DUF2524 family protein</fullName>
    </submittedName>
</protein>
<evidence type="ECO:0000313" key="1">
    <source>
        <dbReference type="EMBL" id="MFD1020569.1"/>
    </source>
</evidence>
<dbReference type="RefSeq" id="WP_386062413.1">
    <property type="nucleotide sequence ID" value="NZ_JBHTKL010000005.1"/>
</dbReference>
<dbReference type="Proteomes" id="UP001596990">
    <property type="component" value="Unassembled WGS sequence"/>
</dbReference>
<reference evidence="2" key="1">
    <citation type="journal article" date="2019" name="Int. J. Syst. Evol. Microbiol.">
        <title>The Global Catalogue of Microorganisms (GCM) 10K type strain sequencing project: providing services to taxonomists for standard genome sequencing and annotation.</title>
        <authorList>
            <consortium name="The Broad Institute Genomics Platform"/>
            <consortium name="The Broad Institute Genome Sequencing Center for Infectious Disease"/>
            <person name="Wu L."/>
            <person name="Ma J."/>
        </authorList>
    </citation>
    <scope>NUCLEOTIDE SEQUENCE [LARGE SCALE GENOMIC DNA]</scope>
    <source>
        <strain evidence="2">CCUG 56607</strain>
    </source>
</reference>
<dbReference type="EMBL" id="JBHTKL010000005">
    <property type="protein sequence ID" value="MFD1020569.1"/>
    <property type="molecule type" value="Genomic_DNA"/>
</dbReference>
<sequence length="95" mass="10807">MATRASIDEMIHQAKASIDQAKYEMSLADQNGYPITASYVEAQQGLSQIEQQIDKLMHSANHQQKDELHRLHLQVSQCMNDMILDGVDLEHSRDL</sequence>
<comment type="caution">
    <text evidence="1">The sequence shown here is derived from an EMBL/GenBank/DDBJ whole genome shotgun (WGS) entry which is preliminary data.</text>
</comment>
<evidence type="ECO:0000313" key="2">
    <source>
        <dbReference type="Proteomes" id="UP001596990"/>
    </source>
</evidence>